<dbReference type="STRING" id="1810504.PG2T_06310"/>
<accession>A0A1B1YSW1</accession>
<dbReference type="GO" id="GO:0005886">
    <property type="term" value="C:plasma membrane"/>
    <property type="evidence" value="ECO:0007669"/>
    <property type="project" value="InterPro"/>
</dbReference>
<evidence type="ECO:0000256" key="4">
    <source>
        <dbReference type="ARBA" id="ARBA00023136"/>
    </source>
</evidence>
<evidence type="ECO:0000256" key="2">
    <source>
        <dbReference type="ARBA" id="ARBA00022692"/>
    </source>
</evidence>
<dbReference type="Pfam" id="PF04357">
    <property type="entry name" value="TamB"/>
    <property type="match status" value="1"/>
</dbReference>
<protein>
    <recommendedName>
        <fullName evidence="5">Translocation and assembly module TamB C-terminal domain-containing protein</fullName>
    </recommendedName>
</protein>
<evidence type="ECO:0000313" key="7">
    <source>
        <dbReference type="Proteomes" id="UP000092952"/>
    </source>
</evidence>
<evidence type="ECO:0000313" key="6">
    <source>
        <dbReference type="EMBL" id="ANX03845.1"/>
    </source>
</evidence>
<dbReference type="PANTHER" id="PTHR36985:SF1">
    <property type="entry name" value="TRANSLOCATION AND ASSEMBLY MODULE SUBUNIT TAMB"/>
    <property type="match status" value="1"/>
</dbReference>
<keyword evidence="2" id="KW-0812">Transmembrane</keyword>
<sequence length="754" mass="78701">MRGQPLGGQGALAWQPQALRLSDVDLRLGRASLRASGTVLGAGPPLVGTLNVPAASELLPGARGRLDAQLNISGPGWAQASVQLQAADLAYGDQAADTLRAQLDLDRPRDRLSLQIDAAGVRLGERRLALQLAADGGAADHAVHLSLAHDGQRLTLDGRGGLLDDGWRGRMSDGTVDGLPPQAWTLAGPLELELRRTQQSVSRHCWQAGAARLCADGGHAAGVVDLAAQVEALPLAPLVALADADVAVDGQIDGRLRLHRDAGPLLGEVHLSVPAGELRLPTPDGGRRRFAHGGARVDGRLEASGGEVSVQLAPASPGEVDLLSATLRLPPLPAAAQAPLRGTVAAQLPDIGLFEAWLPQLAGLAGRIEASLQVEGTLGAPRLTGEAKLLDGRAAVPELGIELHEAQARLIAAAGDTLRLTGSLRSGEGTLRLQGEGSRLPGGVRAQLALQGEQVQVFDTAQLQAKVDPDIDIAFADGRLTVGGEVKVPQARIHAQDRPAAVQASPDVVVQGREAADRPPLGARADVRVVLGDDVRVDAYGFQGRLGGAVRLRQRQDGTAAVNGQVKVAEGQYTFYGQRLPVTQGELRYAGGPPDNPALRITAARQVGTVNAGVRITGTARAPTTQLYSTPAMPQSDILSYLVLGRPMQQAKSSESDLLMQAAASVGMRGGGTLVKRLGQTLGFDEAQLGGDGNGGANLALGRYLTPRLFVGYGLTLAEQTNAVTLRYTLTQRWLLEVVSGLTQTADLLYQLER</sequence>
<dbReference type="AlphaFoldDB" id="A0A1B1YSW1"/>
<proteinExistence type="predicted"/>
<dbReference type="FunCoup" id="A0A1B1YSW1">
    <property type="interactions" value="50"/>
</dbReference>
<dbReference type="EMBL" id="CP014671">
    <property type="protein sequence ID" value="ANX03845.1"/>
    <property type="molecule type" value="Genomic_DNA"/>
</dbReference>
<dbReference type="PANTHER" id="PTHR36985">
    <property type="entry name" value="TRANSLOCATION AND ASSEMBLY MODULE SUBUNIT TAMB"/>
    <property type="match status" value="1"/>
</dbReference>
<dbReference type="GO" id="GO:0009306">
    <property type="term" value="P:protein secretion"/>
    <property type="evidence" value="ECO:0007669"/>
    <property type="project" value="InterPro"/>
</dbReference>
<organism evidence="6 7">
    <name type="scientific">Immundisolibacter cernigliae</name>
    <dbReference type="NCBI Taxonomy" id="1810504"/>
    <lineage>
        <taxon>Bacteria</taxon>
        <taxon>Pseudomonadati</taxon>
        <taxon>Pseudomonadota</taxon>
        <taxon>Gammaproteobacteria</taxon>
        <taxon>Immundisolibacterales</taxon>
        <taxon>Immundisolibacteraceae</taxon>
        <taxon>Immundisolibacter</taxon>
    </lineage>
</organism>
<dbReference type="InParanoid" id="A0A1B1YSW1"/>
<keyword evidence="4" id="KW-0472">Membrane</keyword>
<evidence type="ECO:0000256" key="1">
    <source>
        <dbReference type="ARBA" id="ARBA00004167"/>
    </source>
</evidence>
<comment type="subcellular location">
    <subcellularLocation>
        <location evidence="1">Membrane</location>
        <topology evidence="1">Single-pass membrane protein</topology>
    </subcellularLocation>
</comment>
<name>A0A1B1YSW1_9GAMM</name>
<dbReference type="GO" id="GO:0097347">
    <property type="term" value="C:TAM protein secretion complex"/>
    <property type="evidence" value="ECO:0007669"/>
    <property type="project" value="TreeGrafter"/>
</dbReference>
<reference evidence="7" key="1">
    <citation type="submission" date="2016-03" db="EMBL/GenBank/DDBJ databases">
        <title>Complete genome sequence of Solimmundus cernigliae, representing a novel lineage of polycyclic aromatic hydrocarbon degraders within the Gammaproteobacteria.</title>
        <authorList>
            <person name="Singleton D.R."/>
            <person name="Dickey A.N."/>
            <person name="Scholl E.H."/>
            <person name="Wright F.A."/>
            <person name="Aitken M.D."/>
        </authorList>
    </citation>
    <scope>NUCLEOTIDE SEQUENCE [LARGE SCALE GENOMIC DNA]</scope>
    <source>
        <strain evidence="7">TR3.2</strain>
    </source>
</reference>
<dbReference type="InterPro" id="IPR007452">
    <property type="entry name" value="TamB_C"/>
</dbReference>
<keyword evidence="3" id="KW-1133">Transmembrane helix</keyword>
<gene>
    <name evidence="6" type="ORF">PG2T_06310</name>
</gene>
<dbReference type="Proteomes" id="UP000092952">
    <property type="component" value="Chromosome"/>
</dbReference>
<dbReference type="KEGG" id="gbi:PG2T_06310"/>
<feature type="domain" description="Translocation and assembly module TamB C-terminal" evidence="5">
    <location>
        <begin position="426"/>
        <end position="753"/>
    </location>
</feature>
<evidence type="ECO:0000259" key="5">
    <source>
        <dbReference type="Pfam" id="PF04357"/>
    </source>
</evidence>
<keyword evidence="7" id="KW-1185">Reference proteome</keyword>
<evidence type="ECO:0000256" key="3">
    <source>
        <dbReference type="ARBA" id="ARBA00022989"/>
    </source>
</evidence>